<proteinExistence type="predicted"/>
<dbReference type="InterPro" id="IPR052654">
    <property type="entry name" value="CS_Sulfotransferase"/>
</dbReference>
<keyword evidence="1" id="KW-0472">Membrane</keyword>
<sequence length="351" mass="40296">MAAIYKRVILPPSRTICLLFAVLLLFGTNVTLVILRNMMTYAHGPAALGGDFNVRFPAYRFRTVAAVAVAFGCSYIGNGSLETRSEPMKCKRKTPLQPLINFAAPCWVAVYDTLRKDSTVTRRRYKLRCLPNIILLGSRRSEEKARDAGLDVKTDLKRLLYQATDRLSQEIDNRKLRCYGGDDVLKLTTLVMLTGSDDQWEVFSRYVDLFDESANKMHHIDKDTTLNSVYDINDLSALNILMGSLYSILLRSWLEIFPPSQVLYIKSEDYFADRVPSLNDIADFLKLRKYPPDVMTDVSAMSAVNRNRGRTLYLMWDKTRRVVASFFEPYNKELSAMLKDNRFLWSNLWTN</sequence>
<dbReference type="Proteomes" id="UP001208570">
    <property type="component" value="Unassembled WGS sequence"/>
</dbReference>
<dbReference type="PANTHER" id="PTHR15723">
    <property type="entry name" value="CARBOHYDRATE SULFOTRANSFERASE 15"/>
    <property type="match status" value="1"/>
</dbReference>
<reference evidence="3" key="1">
    <citation type="journal article" date="2023" name="Mol. Biol. Evol.">
        <title>Third-Generation Sequencing Reveals the Adaptive Role of the Epigenome in Three Deep-Sea Polychaetes.</title>
        <authorList>
            <person name="Perez M."/>
            <person name="Aroh O."/>
            <person name="Sun Y."/>
            <person name="Lan Y."/>
            <person name="Juniper S.K."/>
            <person name="Young C.R."/>
            <person name="Angers B."/>
            <person name="Qian P.Y."/>
        </authorList>
    </citation>
    <scope>NUCLEOTIDE SEQUENCE</scope>
    <source>
        <strain evidence="3">P08H-3</strain>
    </source>
</reference>
<accession>A0AAD9NB68</accession>
<dbReference type="GO" id="GO:0050659">
    <property type="term" value="F:N-acetylgalactosamine 4-sulfate 6-O-sulfotransferase activity"/>
    <property type="evidence" value="ECO:0007669"/>
    <property type="project" value="TreeGrafter"/>
</dbReference>
<dbReference type="Pfam" id="PF00685">
    <property type="entry name" value="Sulfotransfer_1"/>
    <property type="match status" value="1"/>
</dbReference>
<dbReference type="GO" id="GO:0019319">
    <property type="term" value="P:hexose biosynthetic process"/>
    <property type="evidence" value="ECO:0007669"/>
    <property type="project" value="TreeGrafter"/>
</dbReference>
<feature type="domain" description="Sulfotransferase" evidence="2">
    <location>
        <begin position="231"/>
        <end position="306"/>
    </location>
</feature>
<dbReference type="EMBL" id="JAODUP010000102">
    <property type="protein sequence ID" value="KAK2162173.1"/>
    <property type="molecule type" value="Genomic_DNA"/>
</dbReference>
<name>A0AAD9NB68_9ANNE</name>
<dbReference type="AlphaFoldDB" id="A0AAD9NB68"/>
<dbReference type="InterPro" id="IPR000863">
    <property type="entry name" value="Sulfotransferase_dom"/>
</dbReference>
<keyword evidence="4" id="KW-1185">Reference proteome</keyword>
<gene>
    <name evidence="3" type="ORF">LSH36_102g02088</name>
</gene>
<dbReference type="Gene3D" id="3.40.50.300">
    <property type="entry name" value="P-loop containing nucleotide triphosphate hydrolases"/>
    <property type="match status" value="1"/>
</dbReference>
<dbReference type="SUPFAM" id="SSF52540">
    <property type="entry name" value="P-loop containing nucleoside triphosphate hydrolases"/>
    <property type="match status" value="1"/>
</dbReference>
<keyword evidence="1" id="KW-1133">Transmembrane helix</keyword>
<evidence type="ECO:0000313" key="4">
    <source>
        <dbReference type="Proteomes" id="UP001208570"/>
    </source>
</evidence>
<protein>
    <recommendedName>
        <fullName evidence="2">Sulfotransferase domain-containing protein</fullName>
    </recommendedName>
</protein>
<evidence type="ECO:0000313" key="3">
    <source>
        <dbReference type="EMBL" id="KAK2162173.1"/>
    </source>
</evidence>
<keyword evidence="1" id="KW-0812">Transmembrane</keyword>
<dbReference type="PANTHER" id="PTHR15723:SF0">
    <property type="entry name" value="CARBOHYDRATE SULFOTRANSFERASE 15"/>
    <property type="match status" value="1"/>
</dbReference>
<comment type="caution">
    <text evidence="3">The sequence shown here is derived from an EMBL/GenBank/DDBJ whole genome shotgun (WGS) entry which is preliminary data.</text>
</comment>
<evidence type="ECO:0000259" key="2">
    <source>
        <dbReference type="Pfam" id="PF00685"/>
    </source>
</evidence>
<organism evidence="3 4">
    <name type="scientific">Paralvinella palmiformis</name>
    <dbReference type="NCBI Taxonomy" id="53620"/>
    <lineage>
        <taxon>Eukaryota</taxon>
        <taxon>Metazoa</taxon>
        <taxon>Spiralia</taxon>
        <taxon>Lophotrochozoa</taxon>
        <taxon>Annelida</taxon>
        <taxon>Polychaeta</taxon>
        <taxon>Sedentaria</taxon>
        <taxon>Canalipalpata</taxon>
        <taxon>Terebellida</taxon>
        <taxon>Terebelliformia</taxon>
        <taxon>Alvinellidae</taxon>
        <taxon>Paralvinella</taxon>
    </lineage>
</organism>
<dbReference type="InterPro" id="IPR027417">
    <property type="entry name" value="P-loop_NTPase"/>
</dbReference>
<evidence type="ECO:0000256" key="1">
    <source>
        <dbReference type="SAM" id="Phobius"/>
    </source>
</evidence>
<feature type="transmembrane region" description="Helical" evidence="1">
    <location>
        <begin position="16"/>
        <end position="39"/>
    </location>
</feature>